<dbReference type="PANTHER" id="PTHR45036:SF1">
    <property type="entry name" value="METHYLTRANSFERASE LIKE 7A"/>
    <property type="match status" value="1"/>
</dbReference>
<dbReference type="GO" id="GO:0032259">
    <property type="term" value="P:methylation"/>
    <property type="evidence" value="ECO:0007669"/>
    <property type="project" value="UniProtKB-KW"/>
</dbReference>
<dbReference type="RefSeq" id="WP_058381594.1">
    <property type="nucleotide sequence ID" value="NZ_CP013659.2"/>
</dbReference>
<sequence length="197" mass="22551">MAGFLPRIYNAGMKPLEKTRFEKIRKNLVQQATGRVLEIGFGTGANFRYYENAERVDAIEPNPEMSKQAEKRIRKSKTPIYTYEAVAEELPFADNSFDTVVATLVFCTIPDPVKALEEIYRVTKPGARILMFEHVKMDQPLMGKTQESLTPVWKKLCDGCHLDRDTLDLVNRSPFEIVKVESYYGGLFLTIESRKPH</sequence>
<dbReference type="InterPro" id="IPR013216">
    <property type="entry name" value="Methyltransf_11"/>
</dbReference>
<dbReference type="InterPro" id="IPR052356">
    <property type="entry name" value="Thiol_S-MT"/>
</dbReference>
<dbReference type="Proteomes" id="UP000067683">
    <property type="component" value="Chromosome"/>
</dbReference>
<dbReference type="Pfam" id="PF08241">
    <property type="entry name" value="Methyltransf_11"/>
    <property type="match status" value="1"/>
</dbReference>
<reference evidence="2" key="1">
    <citation type="submission" date="2016-01" db="EMBL/GenBank/DDBJ databases">
        <title>Complete genome of Planococcus rifietoensis type strain M8.</title>
        <authorList>
            <person name="See-Too W.S."/>
        </authorList>
    </citation>
    <scope>NUCLEOTIDE SEQUENCE [LARGE SCALE GENOMIC DNA]</scope>
    <source>
        <strain evidence="2">M8</strain>
    </source>
</reference>
<protein>
    <submittedName>
        <fullName evidence="2">Methyltransferase type 11</fullName>
    </submittedName>
</protein>
<dbReference type="PANTHER" id="PTHR45036">
    <property type="entry name" value="METHYLTRANSFERASE LIKE 7B"/>
    <property type="match status" value="1"/>
</dbReference>
<keyword evidence="3" id="KW-1185">Reference proteome</keyword>
<feature type="domain" description="Methyltransferase type 11" evidence="1">
    <location>
        <begin position="37"/>
        <end position="130"/>
    </location>
</feature>
<dbReference type="Gene3D" id="3.40.50.150">
    <property type="entry name" value="Vaccinia Virus protein VP39"/>
    <property type="match status" value="1"/>
</dbReference>
<dbReference type="CDD" id="cd02440">
    <property type="entry name" value="AdoMet_MTases"/>
    <property type="match status" value="1"/>
</dbReference>
<keyword evidence="2" id="KW-0489">Methyltransferase</keyword>
<dbReference type="EMBL" id="CP013659">
    <property type="protein sequence ID" value="ALS74887.1"/>
    <property type="molecule type" value="Genomic_DNA"/>
</dbReference>
<gene>
    <name evidence="2" type="ORF">AUC31_06460</name>
</gene>
<dbReference type="GO" id="GO:0008757">
    <property type="term" value="F:S-adenosylmethionine-dependent methyltransferase activity"/>
    <property type="evidence" value="ECO:0007669"/>
    <property type="project" value="InterPro"/>
</dbReference>
<proteinExistence type="predicted"/>
<accession>A0A0U2PAC1</accession>
<dbReference type="OrthoDB" id="9772751at2"/>
<keyword evidence="2" id="KW-0808">Transferase</keyword>
<evidence type="ECO:0000259" key="1">
    <source>
        <dbReference type="Pfam" id="PF08241"/>
    </source>
</evidence>
<dbReference type="AlphaFoldDB" id="A0A0U2PAC1"/>
<organism evidence="2 3">
    <name type="scientific">Planococcus rifietoensis</name>
    <dbReference type="NCBI Taxonomy" id="200991"/>
    <lineage>
        <taxon>Bacteria</taxon>
        <taxon>Bacillati</taxon>
        <taxon>Bacillota</taxon>
        <taxon>Bacilli</taxon>
        <taxon>Bacillales</taxon>
        <taxon>Caryophanaceae</taxon>
        <taxon>Planococcus</taxon>
    </lineage>
</organism>
<name>A0A0U2PAC1_9BACL</name>
<dbReference type="SUPFAM" id="SSF53335">
    <property type="entry name" value="S-adenosyl-L-methionine-dependent methyltransferases"/>
    <property type="match status" value="1"/>
</dbReference>
<evidence type="ECO:0000313" key="2">
    <source>
        <dbReference type="EMBL" id="ALS74887.1"/>
    </source>
</evidence>
<dbReference type="KEGG" id="prt:AUC31_06460"/>
<dbReference type="InterPro" id="IPR029063">
    <property type="entry name" value="SAM-dependent_MTases_sf"/>
</dbReference>
<evidence type="ECO:0000313" key="3">
    <source>
        <dbReference type="Proteomes" id="UP000067683"/>
    </source>
</evidence>